<sequence>MESEVYSQTFPDEHLGRDTRSLLFNFSHSINILKYYGSLSQCHCLLLGLCTQTRELWERYSQAYAYGLVADGTRRTLICNKSFNSTVTDYFENMPDSLEFHLYDYVLVLKTEECINEFCEFIRRFKHRSLLNFYKIYVHYEKGMTCDLLNSPYDILSELSLDTSCIQINKLQDFVPEDAEDVLRYTHKFSLSTITLAEETDRDKFATHDCVKRVSQFSFDDSKIESLLDSDQYKDIIPVSIRQSCGQICIERYPGRELEDENAIRNASEEIAKIFPKFKETGSGLKIHCKYLLFRNHFNSLLRERVTLVSGLLVRVPCLVLKDCNIFYYDATVKKFQSFHVSKILCKDFIDLYPALKQIKGLTIVTDESVLEIQNIQSINSHNPLKLEALRKNRKKFKSTFGSLYSHINLIYIESKEFEFIYGLETLIHCKPTRCENLHIRLSIGFDEIKKAIIALKRVKTKYFSLSVSDLESTHMILPKLLVFKVTDLLFDVRNWELPKMSHKAKKTLKSAILAANTLRNFTIYMEGNKQLLRRTDENFKEELDRIFEINSSVELINNMPFHETFEYN</sequence>
<dbReference type="Proteomes" id="UP001295684">
    <property type="component" value="Unassembled WGS sequence"/>
</dbReference>
<protein>
    <submittedName>
        <fullName evidence="1">Uncharacterized protein</fullName>
    </submittedName>
</protein>
<accession>A0AAD1U4A3</accession>
<dbReference type="EMBL" id="CAMPGE010001176">
    <property type="protein sequence ID" value="CAI2359949.1"/>
    <property type="molecule type" value="Genomic_DNA"/>
</dbReference>
<keyword evidence="2" id="KW-1185">Reference proteome</keyword>
<gene>
    <name evidence="1" type="ORF">ECRASSUSDP1_LOCUS1243</name>
</gene>
<proteinExistence type="predicted"/>
<evidence type="ECO:0000313" key="1">
    <source>
        <dbReference type="EMBL" id="CAI2359949.1"/>
    </source>
</evidence>
<dbReference type="AlphaFoldDB" id="A0AAD1U4A3"/>
<organism evidence="1 2">
    <name type="scientific">Euplotes crassus</name>
    <dbReference type="NCBI Taxonomy" id="5936"/>
    <lineage>
        <taxon>Eukaryota</taxon>
        <taxon>Sar</taxon>
        <taxon>Alveolata</taxon>
        <taxon>Ciliophora</taxon>
        <taxon>Intramacronucleata</taxon>
        <taxon>Spirotrichea</taxon>
        <taxon>Hypotrichia</taxon>
        <taxon>Euplotida</taxon>
        <taxon>Euplotidae</taxon>
        <taxon>Moneuplotes</taxon>
    </lineage>
</organism>
<evidence type="ECO:0000313" key="2">
    <source>
        <dbReference type="Proteomes" id="UP001295684"/>
    </source>
</evidence>
<name>A0AAD1U4A3_EUPCR</name>
<reference evidence="1" key="1">
    <citation type="submission" date="2023-07" db="EMBL/GenBank/DDBJ databases">
        <authorList>
            <consortium name="AG Swart"/>
            <person name="Singh M."/>
            <person name="Singh A."/>
            <person name="Seah K."/>
            <person name="Emmerich C."/>
        </authorList>
    </citation>
    <scope>NUCLEOTIDE SEQUENCE</scope>
    <source>
        <strain evidence="1">DP1</strain>
    </source>
</reference>
<comment type="caution">
    <text evidence="1">The sequence shown here is derived from an EMBL/GenBank/DDBJ whole genome shotgun (WGS) entry which is preliminary data.</text>
</comment>